<dbReference type="AlphaFoldDB" id="A0A6M4MCI0"/>
<gene>
    <name evidence="2" type="ORF">CA267_003180</name>
</gene>
<name>A0A6M4MCI0_9ALTE</name>
<evidence type="ECO:0000313" key="3">
    <source>
        <dbReference type="Proteomes" id="UP000219285"/>
    </source>
</evidence>
<dbReference type="RefSeq" id="WP_075608826.1">
    <property type="nucleotide sequence ID" value="NZ_CP052766.1"/>
</dbReference>
<sequence length="274" mass="31597">MIKLSVVAVVGWVLCFSNAQAQQQNKDSFTIHWTINPSPPFHILKGEYKNLGICDILIDKISKTLPNINHEVRVMPQTRIKYNAMQNQNLCFPCMIKREHSPYFYYSDVTVTHPPLGIILRATLAQRLAEENATYLSFTELASNNKLRFGRPVARRFPPELQEVIDEYQQTPRFFEIAGEDATTRVMKQVSRGRLDYALEYPTILRYYSLSHPVNDLTFLPTEELGYKNVPGAVGCTKNEWGTKAITEINHALKMVLQDEEYQAQQAFWQDISY</sequence>
<dbReference type="KEGG" id="apel:CA267_003180"/>
<keyword evidence="3" id="KW-1185">Reference proteome</keyword>
<feature type="chain" id="PRO_5028959340" description="ABC transporter substrate-binding protein" evidence="1">
    <location>
        <begin position="22"/>
        <end position="274"/>
    </location>
</feature>
<dbReference type="Proteomes" id="UP000219285">
    <property type="component" value="Chromosome"/>
</dbReference>
<dbReference type="EMBL" id="CP052766">
    <property type="protein sequence ID" value="QJR79856.1"/>
    <property type="molecule type" value="Genomic_DNA"/>
</dbReference>
<evidence type="ECO:0000313" key="2">
    <source>
        <dbReference type="EMBL" id="QJR79856.1"/>
    </source>
</evidence>
<dbReference type="SUPFAM" id="SSF53850">
    <property type="entry name" value="Periplasmic binding protein-like II"/>
    <property type="match status" value="1"/>
</dbReference>
<reference evidence="3" key="1">
    <citation type="submission" date="2014-12" db="EMBL/GenBank/DDBJ databases">
        <title>Complete genome sequence of a multi-drug resistant Klebsiella pneumoniae.</title>
        <authorList>
            <person name="Hua X."/>
            <person name="Chen Q."/>
            <person name="Li X."/>
            <person name="Feng Y."/>
            <person name="Ruan Z."/>
            <person name="Yu Y."/>
        </authorList>
    </citation>
    <scope>NUCLEOTIDE SEQUENCE [LARGE SCALE GENOMIC DNA]</scope>
    <source>
        <strain evidence="3">5.12</strain>
    </source>
</reference>
<protein>
    <recommendedName>
        <fullName evidence="4">ABC transporter substrate-binding protein</fullName>
    </recommendedName>
</protein>
<proteinExistence type="predicted"/>
<accession>A0A6M4MCI0</accession>
<feature type="signal peptide" evidence="1">
    <location>
        <begin position="1"/>
        <end position="21"/>
    </location>
</feature>
<reference evidence="2 3" key="2">
    <citation type="submission" date="2020-04" db="EMBL/GenBank/DDBJ databases">
        <title>Complete genome sequence of Alteromonas pelagimontana 5.12T.</title>
        <authorList>
            <person name="Sinha R.K."/>
            <person name="Krishnan K.P."/>
            <person name="Kurian J.P."/>
        </authorList>
    </citation>
    <scope>NUCLEOTIDE SEQUENCE [LARGE SCALE GENOMIC DNA]</scope>
    <source>
        <strain evidence="2 3">5.12</strain>
    </source>
</reference>
<evidence type="ECO:0008006" key="4">
    <source>
        <dbReference type="Google" id="ProtNLM"/>
    </source>
</evidence>
<organism evidence="2 3">
    <name type="scientific">Alteromonas pelagimontana</name>
    <dbReference type="NCBI Taxonomy" id="1858656"/>
    <lineage>
        <taxon>Bacteria</taxon>
        <taxon>Pseudomonadati</taxon>
        <taxon>Pseudomonadota</taxon>
        <taxon>Gammaproteobacteria</taxon>
        <taxon>Alteromonadales</taxon>
        <taxon>Alteromonadaceae</taxon>
        <taxon>Alteromonas/Salinimonas group</taxon>
        <taxon>Alteromonas</taxon>
    </lineage>
</organism>
<dbReference type="OrthoDB" id="8439154at2"/>
<evidence type="ECO:0000256" key="1">
    <source>
        <dbReference type="SAM" id="SignalP"/>
    </source>
</evidence>
<keyword evidence="1" id="KW-0732">Signal</keyword>